<dbReference type="InterPro" id="IPR002750">
    <property type="entry name" value="CobE/GbiG_C"/>
</dbReference>
<dbReference type="Gene3D" id="3.30.420.180">
    <property type="entry name" value="CobE/GbiG C-terminal domain"/>
    <property type="match status" value="1"/>
</dbReference>
<dbReference type="Proteomes" id="UP000035352">
    <property type="component" value="Chromosome"/>
</dbReference>
<keyword evidence="3 8" id="KW-0489">Methyltransferase</keyword>
<dbReference type="AlphaFoldDB" id="A0A0G3BCV2"/>
<dbReference type="InterPro" id="IPR014776">
    <property type="entry name" value="4pyrrole_Mease_sub2"/>
</dbReference>
<evidence type="ECO:0000256" key="2">
    <source>
        <dbReference type="ARBA" id="ARBA00022573"/>
    </source>
</evidence>
<evidence type="ECO:0000259" key="7">
    <source>
        <dbReference type="Pfam" id="PF01890"/>
    </source>
</evidence>
<dbReference type="UniPathway" id="UPA00148"/>
<keyword evidence="5" id="KW-0949">S-adenosyl-L-methionine</keyword>
<dbReference type="PANTHER" id="PTHR47036">
    <property type="entry name" value="COBALT-FACTOR III C(17)-METHYLTRANSFERASE-RELATED"/>
    <property type="match status" value="1"/>
</dbReference>
<evidence type="ECO:0000256" key="3">
    <source>
        <dbReference type="ARBA" id="ARBA00022603"/>
    </source>
</evidence>
<evidence type="ECO:0000256" key="5">
    <source>
        <dbReference type="ARBA" id="ARBA00022691"/>
    </source>
</evidence>
<dbReference type="PANTHER" id="PTHR47036:SF1">
    <property type="entry name" value="COBALT-FACTOR III C(17)-METHYLTRANSFERASE-RELATED"/>
    <property type="match status" value="1"/>
</dbReference>
<keyword evidence="4 8" id="KW-0808">Transferase</keyword>
<dbReference type="STRING" id="413882.AAW51_0528"/>
<evidence type="ECO:0000256" key="4">
    <source>
        <dbReference type="ARBA" id="ARBA00022679"/>
    </source>
</evidence>
<dbReference type="Pfam" id="PF01890">
    <property type="entry name" value="CbiG_C"/>
    <property type="match status" value="1"/>
</dbReference>
<dbReference type="InterPro" id="IPR006363">
    <property type="entry name" value="Cbl_synth_CobJ/CibH_dom"/>
</dbReference>
<dbReference type="SUPFAM" id="SSF53790">
    <property type="entry name" value="Tetrapyrrole methylase"/>
    <property type="match status" value="1"/>
</dbReference>
<dbReference type="Pfam" id="PF00590">
    <property type="entry name" value="TP_methylase"/>
    <property type="match status" value="1"/>
</dbReference>
<dbReference type="NCBIfam" id="TIGR01466">
    <property type="entry name" value="cobJ_cbiH"/>
    <property type="match status" value="1"/>
</dbReference>
<dbReference type="EMBL" id="CP011371">
    <property type="protein sequence ID" value="AKJ27219.1"/>
    <property type="molecule type" value="Genomic_DNA"/>
</dbReference>
<dbReference type="Gene3D" id="3.30.950.10">
    <property type="entry name" value="Methyltransferase, Cobalt-precorrin-4 Transmethylase, Domain 2"/>
    <property type="match status" value="1"/>
</dbReference>
<dbReference type="InterPro" id="IPR014777">
    <property type="entry name" value="4pyrrole_Mease_sub1"/>
</dbReference>
<dbReference type="PATRIC" id="fig|413882.6.peg.563"/>
<dbReference type="InterPro" id="IPR035996">
    <property type="entry name" value="4pyrrol_Methylase_sf"/>
</dbReference>
<dbReference type="GO" id="GO:0009236">
    <property type="term" value="P:cobalamin biosynthetic process"/>
    <property type="evidence" value="ECO:0007669"/>
    <property type="project" value="UniProtKB-UniPathway"/>
</dbReference>
<dbReference type="GO" id="GO:0032259">
    <property type="term" value="P:methylation"/>
    <property type="evidence" value="ECO:0007669"/>
    <property type="project" value="UniProtKB-KW"/>
</dbReference>
<dbReference type="KEGG" id="pbh:AAW51_0528"/>
<evidence type="ECO:0000259" key="6">
    <source>
        <dbReference type="Pfam" id="PF00590"/>
    </source>
</evidence>
<feature type="domain" description="Tetrapyrrole methylase" evidence="6">
    <location>
        <begin position="162"/>
        <end position="374"/>
    </location>
</feature>
<accession>A0A0G3BCV2</accession>
<dbReference type="Gene3D" id="3.40.1010.10">
    <property type="entry name" value="Cobalt-precorrin-4 Transmethylase, Domain 1"/>
    <property type="match status" value="1"/>
</dbReference>
<sequence>MTLPSCPVAAGLGCDRGTPFETLLAALDQALALAGLQRSQVTTLASIDAKADEAGLLQLAQTLGCPVRWYAPAALAEVAVPHPSDAVLRHMGTPSVSEAAALLAAGADAPALLVEKHKLRGPDGRHATVSLARMVAGVETAPSNVEDETPARHTLPPPARGKITLVGIGPGHADHMTRRAREAIAEADTVIGYVTYIKLVADLLDGKEVIRKSMTEELDRAVSALEAARAGKRVALISSGDAGVYGMAGPTYEVLFQAGWQPQGDDVQVEVVPGASALNSCAALVGAPLTHDFCAISLSDLLTPWPVIARRLDAAGSADFVVALYNPKSGRRTRQIVEAQHLLLRHRRPDTPVVVVKSAYRRRERIEFTTLQQMADCEIGMLSTVLIGNSHTFVRDGLMVTPRGYTHKYDLAGAGAAPRDGERAGRSLSTGLDGWLQQLREAQARGDSVATLAARHRLPADYIAATLAAAPDTTAPAPDAEAEEAA</sequence>
<dbReference type="OrthoDB" id="9772960at2"/>
<organism evidence="8 9">
    <name type="scientific">Caldimonas brevitalea</name>
    <dbReference type="NCBI Taxonomy" id="413882"/>
    <lineage>
        <taxon>Bacteria</taxon>
        <taxon>Pseudomonadati</taxon>
        <taxon>Pseudomonadota</taxon>
        <taxon>Betaproteobacteria</taxon>
        <taxon>Burkholderiales</taxon>
        <taxon>Sphaerotilaceae</taxon>
        <taxon>Caldimonas</taxon>
    </lineage>
</organism>
<keyword evidence="2" id="KW-0169">Cobalamin biosynthesis</keyword>
<dbReference type="GO" id="GO:0008168">
    <property type="term" value="F:methyltransferase activity"/>
    <property type="evidence" value="ECO:0007669"/>
    <property type="project" value="UniProtKB-KW"/>
</dbReference>
<gene>
    <name evidence="8" type="ORF">AAW51_0528</name>
</gene>
<evidence type="ECO:0000313" key="9">
    <source>
        <dbReference type="Proteomes" id="UP000035352"/>
    </source>
</evidence>
<dbReference type="CDD" id="cd11646">
    <property type="entry name" value="Precorrin_3B_C17_MT"/>
    <property type="match status" value="1"/>
</dbReference>
<protein>
    <submittedName>
        <fullName evidence="8">Cobalt-precorrin-3b C17-methyltransferase</fullName>
    </submittedName>
</protein>
<dbReference type="InterPro" id="IPR036518">
    <property type="entry name" value="CobE/GbiG_C_sf"/>
</dbReference>
<keyword evidence="9" id="KW-1185">Reference proteome</keyword>
<dbReference type="InterPro" id="IPR000878">
    <property type="entry name" value="4pyrrol_Mease"/>
</dbReference>
<feature type="domain" description="CobE/GbiG C-terminal" evidence="7">
    <location>
        <begin position="9"/>
        <end position="132"/>
    </location>
</feature>
<reference evidence="8 9" key="1">
    <citation type="submission" date="2015-05" db="EMBL/GenBank/DDBJ databases">
        <authorList>
            <person name="Tang B."/>
            <person name="Yu Y."/>
        </authorList>
    </citation>
    <scope>NUCLEOTIDE SEQUENCE [LARGE SCALE GENOMIC DNA]</scope>
    <source>
        <strain evidence="8 9">DSM 7029</strain>
    </source>
</reference>
<dbReference type="InterPro" id="IPR051810">
    <property type="entry name" value="Precorrin_MeTrfase"/>
</dbReference>
<name>A0A0G3BCV2_9BURK</name>
<evidence type="ECO:0000313" key="8">
    <source>
        <dbReference type="EMBL" id="AKJ27219.1"/>
    </source>
</evidence>
<evidence type="ECO:0000256" key="1">
    <source>
        <dbReference type="ARBA" id="ARBA00004953"/>
    </source>
</evidence>
<proteinExistence type="predicted"/>
<comment type="pathway">
    <text evidence="1">Cofactor biosynthesis; adenosylcobalamin biosynthesis.</text>
</comment>
<dbReference type="SUPFAM" id="SSF159664">
    <property type="entry name" value="CobE/GbiG C-terminal domain-like"/>
    <property type="match status" value="1"/>
</dbReference>